<dbReference type="PROSITE" id="PS51649">
    <property type="entry name" value="NPH3"/>
    <property type="match status" value="1"/>
</dbReference>
<feature type="domain" description="NPH3" evidence="2">
    <location>
        <begin position="1"/>
        <end position="67"/>
    </location>
</feature>
<dbReference type="AlphaFoldDB" id="A0A7N2KP38"/>
<dbReference type="EnsemblPlants" id="QL01p030139:mrna">
    <property type="protein sequence ID" value="QL01p030139:mrna:CDS:2"/>
    <property type="gene ID" value="QL01p030139"/>
</dbReference>
<accession>A0A7N2KP38</accession>
<dbReference type="EMBL" id="LRBV02000001">
    <property type="status" value="NOT_ANNOTATED_CDS"/>
    <property type="molecule type" value="Genomic_DNA"/>
</dbReference>
<dbReference type="Pfam" id="PF03000">
    <property type="entry name" value="NPH3"/>
    <property type="match status" value="1"/>
</dbReference>
<evidence type="ECO:0000256" key="1">
    <source>
        <dbReference type="PROSITE-ProRule" id="PRU00982"/>
    </source>
</evidence>
<sequence>MFLFVLSKLIAKIFSIGRSIDSYLTLIARGENPGAKFFQLLAEALSKDARHYDDNLYRAIEHVAQGT</sequence>
<reference evidence="3" key="2">
    <citation type="submission" date="2021-01" db="UniProtKB">
        <authorList>
            <consortium name="EnsemblPlants"/>
        </authorList>
    </citation>
    <scope>IDENTIFICATION</scope>
</reference>
<evidence type="ECO:0000259" key="2">
    <source>
        <dbReference type="PROSITE" id="PS51649"/>
    </source>
</evidence>
<protein>
    <recommendedName>
        <fullName evidence="2">NPH3 domain-containing protein</fullName>
    </recommendedName>
</protein>
<reference evidence="3 4" key="1">
    <citation type="journal article" date="2016" name="G3 (Bethesda)">
        <title>First Draft Assembly and Annotation of the Genome of a California Endemic Oak Quercus lobata Nee (Fagaceae).</title>
        <authorList>
            <person name="Sork V.L."/>
            <person name="Fitz-Gibbon S.T."/>
            <person name="Puiu D."/>
            <person name="Crepeau M."/>
            <person name="Gugger P.F."/>
            <person name="Sherman R."/>
            <person name="Stevens K."/>
            <person name="Langley C.H."/>
            <person name="Pellegrini M."/>
            <person name="Salzberg S.L."/>
        </authorList>
    </citation>
    <scope>NUCLEOTIDE SEQUENCE [LARGE SCALE GENOMIC DNA]</scope>
    <source>
        <strain evidence="3 4">cv. SW786</strain>
    </source>
</reference>
<organism evidence="3 4">
    <name type="scientific">Quercus lobata</name>
    <name type="common">Valley oak</name>
    <dbReference type="NCBI Taxonomy" id="97700"/>
    <lineage>
        <taxon>Eukaryota</taxon>
        <taxon>Viridiplantae</taxon>
        <taxon>Streptophyta</taxon>
        <taxon>Embryophyta</taxon>
        <taxon>Tracheophyta</taxon>
        <taxon>Spermatophyta</taxon>
        <taxon>Magnoliopsida</taxon>
        <taxon>eudicotyledons</taxon>
        <taxon>Gunneridae</taxon>
        <taxon>Pentapetalae</taxon>
        <taxon>rosids</taxon>
        <taxon>fabids</taxon>
        <taxon>Fagales</taxon>
        <taxon>Fagaceae</taxon>
        <taxon>Quercus</taxon>
    </lineage>
</organism>
<comment type="similarity">
    <text evidence="1">Belongs to the NPH3 family.</text>
</comment>
<name>A0A7N2KP38_QUELO</name>
<evidence type="ECO:0000313" key="3">
    <source>
        <dbReference type="EnsemblPlants" id="QL01p030139:mrna:CDS:2"/>
    </source>
</evidence>
<keyword evidence="4" id="KW-1185">Reference proteome</keyword>
<dbReference type="Proteomes" id="UP000594261">
    <property type="component" value="Chromosome 1"/>
</dbReference>
<dbReference type="InParanoid" id="A0A7N2KP38"/>
<evidence type="ECO:0000313" key="4">
    <source>
        <dbReference type="Proteomes" id="UP000594261"/>
    </source>
</evidence>
<proteinExistence type="inferred from homology"/>
<dbReference type="InterPro" id="IPR027356">
    <property type="entry name" value="NPH3_dom"/>
</dbReference>
<dbReference type="Gramene" id="QL01p030139:mrna">
    <property type="protein sequence ID" value="QL01p030139:mrna:CDS:2"/>
    <property type="gene ID" value="QL01p030139"/>
</dbReference>